<dbReference type="PANTHER" id="PTHR30629">
    <property type="entry name" value="PROPHAGE INTEGRASE"/>
    <property type="match status" value="1"/>
</dbReference>
<dbReference type="Pfam" id="PF22022">
    <property type="entry name" value="Phage_int_M"/>
    <property type="match status" value="1"/>
</dbReference>
<evidence type="ECO:0000256" key="3">
    <source>
        <dbReference type="ARBA" id="ARBA00023125"/>
    </source>
</evidence>
<sequence>MANLTNKKIAALKPREKRYSIAIEKGLTVRVHPSGQKSFLVRIPQNGRTIDITLGQFPEMSLMQAHQAARKQLQAYSLDPVAGYTLRDAFVLWCNLKRGRIVSYADEKRRIEFYLMRHIGNRQLDEITAPLVIKIVKPIENSGKRSTLKRILMRLREILDIAVCAGYIEHNPINRVSKVFAPPVTKPMASVDWRELERVMRIFLKADLRMQNFFLFSLCSMLRPGEVAKLEKSWIEADTLTIPSSQMKKGREHRVPLTPFMLRLLEREKMFSPHPRNKYVFAGRKSDRHISKQALAKWLHASDLRGQLVAHGLRSIARCWLADNGIQFEVAEACLSHAVGDKVYRAYQRSDFFESRKSVMLRWSSFVSECAKCAGLLDDSFGSSNNYTQPNTNAALC</sequence>
<keyword evidence="3 5" id="KW-0238">DNA-binding</keyword>
<dbReference type="InterPro" id="IPR053876">
    <property type="entry name" value="Phage_int_M"/>
</dbReference>
<dbReference type="PANTHER" id="PTHR30629:SF2">
    <property type="entry name" value="PROPHAGE INTEGRASE INTS-RELATED"/>
    <property type="match status" value="1"/>
</dbReference>
<evidence type="ECO:0000259" key="7">
    <source>
        <dbReference type="PROSITE" id="PS51900"/>
    </source>
</evidence>
<dbReference type="InterPro" id="IPR010998">
    <property type="entry name" value="Integrase_recombinase_N"/>
</dbReference>
<dbReference type="EMBL" id="JACJKX010000022">
    <property type="protein sequence ID" value="MBM6929334.1"/>
    <property type="molecule type" value="Genomic_DNA"/>
</dbReference>
<gene>
    <name evidence="8" type="ORF">H5985_08655</name>
</gene>
<dbReference type="InterPro" id="IPR013762">
    <property type="entry name" value="Integrase-like_cat_sf"/>
</dbReference>
<dbReference type="CDD" id="cd00801">
    <property type="entry name" value="INT_P4_C"/>
    <property type="match status" value="1"/>
</dbReference>
<evidence type="ECO:0000256" key="5">
    <source>
        <dbReference type="PROSITE-ProRule" id="PRU01248"/>
    </source>
</evidence>
<dbReference type="SUPFAM" id="SSF56349">
    <property type="entry name" value="DNA breaking-rejoining enzymes"/>
    <property type="match status" value="1"/>
</dbReference>
<evidence type="ECO:0000313" key="8">
    <source>
        <dbReference type="EMBL" id="MBM6929334.1"/>
    </source>
</evidence>
<evidence type="ECO:0000259" key="6">
    <source>
        <dbReference type="PROSITE" id="PS51898"/>
    </source>
</evidence>
<dbReference type="InterPro" id="IPR044068">
    <property type="entry name" value="CB"/>
</dbReference>
<dbReference type="InterPro" id="IPR038488">
    <property type="entry name" value="Integrase_DNA-bd_sf"/>
</dbReference>
<dbReference type="Pfam" id="PF00589">
    <property type="entry name" value="Phage_integrase"/>
    <property type="match status" value="1"/>
</dbReference>
<reference evidence="8 9" key="1">
    <citation type="journal article" date="2021" name="Sci. Rep.">
        <title>The distribution of antibiotic resistance genes in chicken gut microbiota commensals.</title>
        <authorList>
            <person name="Juricova H."/>
            <person name="Matiasovicova J."/>
            <person name="Kubasova T."/>
            <person name="Cejkova D."/>
            <person name="Rychlik I."/>
        </authorList>
    </citation>
    <scope>NUCLEOTIDE SEQUENCE [LARGE SCALE GENOMIC DNA]</scope>
    <source>
        <strain evidence="8 9">An562</strain>
    </source>
</reference>
<dbReference type="RefSeq" id="WP_205050921.1">
    <property type="nucleotide sequence ID" value="NZ_JACJKX010000022.1"/>
</dbReference>
<evidence type="ECO:0000256" key="2">
    <source>
        <dbReference type="ARBA" id="ARBA00022908"/>
    </source>
</evidence>
<dbReference type="Gene3D" id="1.10.150.130">
    <property type="match status" value="1"/>
</dbReference>
<dbReference type="Gene3D" id="1.10.443.10">
    <property type="entry name" value="Intergrase catalytic core"/>
    <property type="match status" value="1"/>
</dbReference>
<evidence type="ECO:0000256" key="1">
    <source>
        <dbReference type="ARBA" id="ARBA00008857"/>
    </source>
</evidence>
<feature type="domain" description="Tyr recombinase" evidence="6">
    <location>
        <begin position="186"/>
        <end position="361"/>
    </location>
</feature>
<feature type="domain" description="Core-binding (CB)" evidence="7">
    <location>
        <begin position="84"/>
        <end position="163"/>
    </location>
</feature>
<evidence type="ECO:0000313" key="9">
    <source>
        <dbReference type="Proteomes" id="UP000777002"/>
    </source>
</evidence>
<protein>
    <submittedName>
        <fullName evidence="8">Tyrosine-type recombinase/integrase</fullName>
    </submittedName>
</protein>
<name>A0ABS2GWL9_9BURK</name>
<dbReference type="InterPro" id="IPR011010">
    <property type="entry name" value="DNA_brk_join_enz"/>
</dbReference>
<comment type="caution">
    <text evidence="8">The sequence shown here is derived from an EMBL/GenBank/DDBJ whole genome shotgun (WGS) entry which is preliminary data.</text>
</comment>
<evidence type="ECO:0000256" key="4">
    <source>
        <dbReference type="ARBA" id="ARBA00023172"/>
    </source>
</evidence>
<dbReference type="InterPro" id="IPR002104">
    <property type="entry name" value="Integrase_catalytic"/>
</dbReference>
<dbReference type="PROSITE" id="PS51898">
    <property type="entry name" value="TYR_RECOMBINASE"/>
    <property type="match status" value="1"/>
</dbReference>
<dbReference type="InterPro" id="IPR025166">
    <property type="entry name" value="Integrase_DNA_bind_dom"/>
</dbReference>
<accession>A0ABS2GWL9</accession>
<dbReference type="InterPro" id="IPR050808">
    <property type="entry name" value="Phage_Integrase"/>
</dbReference>
<keyword evidence="4" id="KW-0233">DNA recombination</keyword>
<organism evidence="8 9">
    <name type="scientific">Parasutterella secunda</name>
    <dbReference type="NCBI Taxonomy" id="626947"/>
    <lineage>
        <taxon>Bacteria</taxon>
        <taxon>Pseudomonadati</taxon>
        <taxon>Pseudomonadota</taxon>
        <taxon>Betaproteobacteria</taxon>
        <taxon>Burkholderiales</taxon>
        <taxon>Sutterellaceae</taxon>
        <taxon>Parasutterella</taxon>
    </lineage>
</organism>
<dbReference type="Pfam" id="PF13356">
    <property type="entry name" value="Arm-DNA-bind_3"/>
    <property type="match status" value="1"/>
</dbReference>
<comment type="similarity">
    <text evidence="1">Belongs to the 'phage' integrase family.</text>
</comment>
<keyword evidence="9" id="KW-1185">Reference proteome</keyword>
<dbReference type="Proteomes" id="UP000777002">
    <property type="component" value="Unassembled WGS sequence"/>
</dbReference>
<dbReference type="Gene3D" id="3.30.160.390">
    <property type="entry name" value="Integrase, DNA-binding domain"/>
    <property type="match status" value="1"/>
</dbReference>
<proteinExistence type="inferred from homology"/>
<keyword evidence="2" id="KW-0229">DNA integration</keyword>
<dbReference type="PROSITE" id="PS51900">
    <property type="entry name" value="CB"/>
    <property type="match status" value="1"/>
</dbReference>